<dbReference type="EMBL" id="JABFOR010000076">
    <property type="protein sequence ID" value="NOJ74087.1"/>
    <property type="molecule type" value="Genomic_DNA"/>
</dbReference>
<gene>
    <name evidence="1" type="ORF">HMI46_26620</name>
</gene>
<comment type="caution">
    <text evidence="1">The sequence shown here is derived from an EMBL/GenBank/DDBJ whole genome shotgun (WGS) entry which is preliminary data.</text>
</comment>
<proteinExistence type="predicted"/>
<accession>A0AAP7A7S4</accession>
<dbReference type="Pfam" id="PF05107">
    <property type="entry name" value="Cas_Cas7"/>
    <property type="match status" value="1"/>
</dbReference>
<dbReference type="Proteomes" id="UP000552038">
    <property type="component" value="Unassembled WGS sequence"/>
</dbReference>
<organism evidence="1 2">
    <name type="scientific">Paenibacillus alvei</name>
    <name type="common">Bacillus alvei</name>
    <dbReference type="NCBI Taxonomy" id="44250"/>
    <lineage>
        <taxon>Bacteria</taxon>
        <taxon>Bacillati</taxon>
        <taxon>Bacillota</taxon>
        <taxon>Bacilli</taxon>
        <taxon>Bacillales</taxon>
        <taxon>Paenibacillaceae</taxon>
        <taxon>Paenibacillus</taxon>
    </lineage>
</organism>
<evidence type="ECO:0000313" key="2">
    <source>
        <dbReference type="Proteomes" id="UP000552038"/>
    </source>
</evidence>
<name>A0AAP7A7S4_PAEAL</name>
<dbReference type="RefSeq" id="WP_171419977.1">
    <property type="nucleotide sequence ID" value="NZ_JABFOR010000076.1"/>
</dbReference>
<dbReference type="AlphaFoldDB" id="A0AAP7A7S4"/>
<protein>
    <submittedName>
        <fullName evidence="1">CRISPR-associated protein</fullName>
    </submittedName>
</protein>
<sequence>MAKKNNRVVGLVGIVSRMANWNADFSGHPKTISNGQIFGSDKAFKYSIKRYWEEEGHKVLYIRSYKMAAGKGKEADKLQPRSLDERYEELFGEKVSSSSSEVLTRLFQCIDVMNFGATFAVKEQNIGLAGAVQIGQGFNKWGRTSVEVQDILSPFRNSNEKSADKDATSIGKKTTVDEAHYIYPFSVNPKHYDHYLELPGMEEFEGYTEEAYEAFKQGALIGATMQNTNSKSGAENAFALFIEFKADVPAYMPNLDPYVSVRKNKDQTIYDLTAIESLLSDADDWIERVEVYVNPYAADVELAYPRANFFNIFTRKAIVREKQEMAIQR</sequence>
<dbReference type="InterPro" id="IPR006482">
    <property type="entry name" value="Cas7_Csh2/Csh2"/>
</dbReference>
<dbReference type="GO" id="GO:0043571">
    <property type="term" value="P:maintenance of CRISPR repeat elements"/>
    <property type="evidence" value="ECO:0007669"/>
    <property type="project" value="InterPro"/>
</dbReference>
<evidence type="ECO:0000313" key="1">
    <source>
        <dbReference type="EMBL" id="NOJ74087.1"/>
    </source>
</evidence>
<reference evidence="1 2" key="1">
    <citation type="submission" date="2020-05" db="EMBL/GenBank/DDBJ databases">
        <title>Whole genome sequencing and identification of novel metabolites from Paenibacillus alvei strain JR949.</title>
        <authorList>
            <person name="Rajendhran J."/>
            <person name="Sree Pranav P."/>
            <person name="Mahalakshmi B."/>
            <person name="Karthikeyan R."/>
        </authorList>
    </citation>
    <scope>NUCLEOTIDE SEQUENCE [LARGE SCALE GENOMIC DNA]</scope>
    <source>
        <strain evidence="1 2">JR949</strain>
    </source>
</reference>